<dbReference type="SUPFAM" id="SSF48150">
    <property type="entry name" value="DNA-glycosylase"/>
    <property type="match status" value="1"/>
</dbReference>
<evidence type="ECO:0000313" key="1">
    <source>
        <dbReference type="EMBL" id="GAA5519992.1"/>
    </source>
</evidence>
<accession>A0ABP9WJI0</accession>
<comment type="caution">
    <text evidence="1">The sequence shown here is derived from an EMBL/GenBank/DDBJ whole genome shotgun (WGS) entry which is preliminary data.</text>
</comment>
<dbReference type="InterPro" id="IPR011257">
    <property type="entry name" value="DNA_glycosylase"/>
</dbReference>
<protein>
    <recommendedName>
        <fullName evidence="3">DNA-3-methyladenine glycosylase 2 family protein</fullName>
    </recommendedName>
</protein>
<evidence type="ECO:0008006" key="3">
    <source>
        <dbReference type="Google" id="ProtNLM"/>
    </source>
</evidence>
<proteinExistence type="predicted"/>
<dbReference type="EMBL" id="BAABRR010000017">
    <property type="protein sequence ID" value="GAA5519992.1"/>
    <property type="molecule type" value="Genomic_DNA"/>
</dbReference>
<gene>
    <name evidence="1" type="ORF">Lsed01_02453</name>
</gene>
<sequence length="230" mass="24540">MVENLVPELRAALTGILPDGWRDAAPWGFPSQSELALITGVFAAQLPAAAVADIADTVMRRRAGSMLDDLADLVAIEPVDLRAVIGERWGDSTVLGVPRRRADVIHEAARLLVGTGIRTAKDFQDAVREREASVANLLLAVRGLGPGTWESIGFMAHATIRPGADVVGFVRSLLGGAGDHLDSTEVRELVRLTARRYAAEERVLAYALRRHVDQRTPVADAAATAAPSSP</sequence>
<reference evidence="1 2" key="1">
    <citation type="submission" date="2024-02" db="EMBL/GenBank/DDBJ databases">
        <title>Lysinimicrobium sediminis NBRC 112286.</title>
        <authorList>
            <person name="Ichikawa N."/>
            <person name="Katano-Makiyama Y."/>
            <person name="Hidaka K."/>
        </authorList>
    </citation>
    <scope>NUCLEOTIDE SEQUENCE [LARGE SCALE GENOMIC DNA]</scope>
    <source>
        <strain evidence="1 2">NBRC 112286</strain>
    </source>
</reference>
<dbReference type="RefSeq" id="WP_286216248.1">
    <property type="nucleotide sequence ID" value="NZ_AP027736.1"/>
</dbReference>
<keyword evidence="2" id="KW-1185">Reference proteome</keyword>
<dbReference type="Proteomes" id="UP001426770">
    <property type="component" value="Unassembled WGS sequence"/>
</dbReference>
<evidence type="ECO:0000313" key="2">
    <source>
        <dbReference type="Proteomes" id="UP001426770"/>
    </source>
</evidence>
<name>A0ABP9WJI0_9MICO</name>
<organism evidence="1 2">
    <name type="scientific">Demequina sediminis</name>
    <dbReference type="NCBI Taxonomy" id="1930058"/>
    <lineage>
        <taxon>Bacteria</taxon>
        <taxon>Bacillati</taxon>
        <taxon>Actinomycetota</taxon>
        <taxon>Actinomycetes</taxon>
        <taxon>Micrococcales</taxon>
        <taxon>Demequinaceae</taxon>
        <taxon>Demequina</taxon>
    </lineage>
</organism>